<gene>
    <name evidence="1" type="ORF">LNQ34_04015</name>
</gene>
<reference evidence="1" key="1">
    <citation type="submission" date="2021-11" db="EMBL/GenBank/DDBJ databases">
        <title>Description of novel Flavobacterium species.</title>
        <authorList>
            <person name="Saticioglu I.B."/>
            <person name="Ay H."/>
            <person name="Altun S."/>
            <person name="Duman M."/>
        </authorList>
    </citation>
    <scope>NUCLEOTIDE SEQUENCE</scope>
    <source>
        <strain evidence="1">F-126</strain>
    </source>
</reference>
<comment type="caution">
    <text evidence="1">The sequence shown here is derived from an EMBL/GenBank/DDBJ whole genome shotgun (WGS) entry which is preliminary data.</text>
</comment>
<dbReference type="RefSeq" id="WP_229998728.1">
    <property type="nucleotide sequence ID" value="NZ_JAJJMN010000001.1"/>
</dbReference>
<sequence length="100" mass="10781">MNIEIVNGRIIVEGRETINPEMIGYAVLDAVENGEVVICESSQIDEVVTKAFDAGFKASEALKGMQIGSIKAEEKLKPTEVKSFRCPCGGIVGPMPHSCR</sequence>
<keyword evidence="2" id="KW-1185">Reference proteome</keyword>
<protein>
    <submittedName>
        <fullName evidence="1">Uncharacterized protein</fullName>
    </submittedName>
</protein>
<proteinExistence type="predicted"/>
<accession>A0ABS8LWI0</accession>
<evidence type="ECO:0000313" key="2">
    <source>
        <dbReference type="Proteomes" id="UP001430700"/>
    </source>
</evidence>
<organism evidence="1 2">
    <name type="scientific">Flavobacterium lipolyticum</name>
    <dbReference type="NCBI Taxonomy" id="2893754"/>
    <lineage>
        <taxon>Bacteria</taxon>
        <taxon>Pseudomonadati</taxon>
        <taxon>Bacteroidota</taxon>
        <taxon>Flavobacteriia</taxon>
        <taxon>Flavobacteriales</taxon>
        <taxon>Flavobacteriaceae</taxon>
        <taxon>Flavobacterium</taxon>
    </lineage>
</organism>
<name>A0ABS8LWI0_9FLAO</name>
<evidence type="ECO:0000313" key="1">
    <source>
        <dbReference type="EMBL" id="MCC9016934.1"/>
    </source>
</evidence>
<dbReference type="EMBL" id="JAJJMN010000001">
    <property type="protein sequence ID" value="MCC9016934.1"/>
    <property type="molecule type" value="Genomic_DNA"/>
</dbReference>
<dbReference type="Proteomes" id="UP001430700">
    <property type="component" value="Unassembled WGS sequence"/>
</dbReference>